<evidence type="ECO:0000313" key="2">
    <source>
        <dbReference type="Proteomes" id="UP000095645"/>
    </source>
</evidence>
<proteinExistence type="predicted"/>
<protein>
    <submittedName>
        <fullName evidence="1">Uncharacterized protein</fullName>
    </submittedName>
</protein>
<dbReference type="EMBL" id="CYZP01000008">
    <property type="protein sequence ID" value="CUN82154.1"/>
    <property type="molecule type" value="Genomic_DNA"/>
</dbReference>
<evidence type="ECO:0000313" key="1">
    <source>
        <dbReference type="EMBL" id="CUN82154.1"/>
    </source>
</evidence>
<dbReference type="Proteomes" id="UP000095645">
    <property type="component" value="Unassembled WGS sequence"/>
</dbReference>
<name>A0A174A0X9_9FIRM</name>
<reference evidence="1 2" key="1">
    <citation type="submission" date="2015-09" db="EMBL/GenBank/DDBJ databases">
        <authorList>
            <consortium name="Pathogen Informatics"/>
        </authorList>
    </citation>
    <scope>NUCLEOTIDE SEQUENCE [LARGE SCALE GENOMIC DNA]</scope>
    <source>
        <strain evidence="1 2">2789STDY5834861</strain>
    </source>
</reference>
<sequence>MKLLYSFYGPVKRSETLPILFRLTGNGITMLILIRNYKLENPLQLPQFTMATIRGITKKNLLLTQSSEVNARTNTPPDVITPLHPVLPAGIAEIPTAQTVMKHFPMVIPFPHTAMTMTTALSLQNQLQKLTES</sequence>
<dbReference type="AlphaFoldDB" id="A0A174A0X9"/>
<accession>A0A174A0X9</accession>
<gene>
    <name evidence="1" type="ORF">ERS852476_01159</name>
</gene>
<organism evidence="1 2">
    <name type="scientific">Blautia obeum</name>
    <dbReference type="NCBI Taxonomy" id="40520"/>
    <lineage>
        <taxon>Bacteria</taxon>
        <taxon>Bacillati</taxon>
        <taxon>Bacillota</taxon>
        <taxon>Clostridia</taxon>
        <taxon>Lachnospirales</taxon>
        <taxon>Lachnospiraceae</taxon>
        <taxon>Blautia</taxon>
    </lineage>
</organism>